<keyword evidence="2" id="KW-0812">Transmembrane</keyword>
<keyword evidence="2" id="KW-1133">Transmembrane helix</keyword>
<dbReference type="InterPro" id="IPR018392">
    <property type="entry name" value="LysM"/>
</dbReference>
<dbReference type="RefSeq" id="WP_140837646.1">
    <property type="nucleotide sequence ID" value="NZ_JAANXN010000011.1"/>
</dbReference>
<dbReference type="SUPFAM" id="SSF54106">
    <property type="entry name" value="LysM domain"/>
    <property type="match status" value="1"/>
</dbReference>
<dbReference type="Proteomes" id="UP001215461">
    <property type="component" value="Unassembled WGS sequence"/>
</dbReference>
<feature type="compositionally biased region" description="Low complexity" evidence="1">
    <location>
        <begin position="44"/>
        <end position="81"/>
    </location>
</feature>
<evidence type="ECO:0000259" key="3">
    <source>
        <dbReference type="PROSITE" id="PS51782"/>
    </source>
</evidence>
<evidence type="ECO:0000313" key="5">
    <source>
        <dbReference type="Proteomes" id="UP001215461"/>
    </source>
</evidence>
<evidence type="ECO:0000313" key="4">
    <source>
        <dbReference type="EMBL" id="MDF8371636.1"/>
    </source>
</evidence>
<dbReference type="InterPro" id="IPR036779">
    <property type="entry name" value="LysM_dom_sf"/>
</dbReference>
<dbReference type="Pfam" id="PF01476">
    <property type="entry name" value="LysM"/>
    <property type="match status" value="1"/>
</dbReference>
<feature type="transmembrane region" description="Helical" evidence="2">
    <location>
        <begin position="12"/>
        <end position="36"/>
    </location>
</feature>
<reference evidence="4 5" key="1">
    <citation type="submission" date="2020-03" db="EMBL/GenBank/DDBJ databases">
        <title>Comparative genomics of Weissella paramesenteroides.</title>
        <authorList>
            <person name="Kant R."/>
            <person name="Takala T."/>
            <person name="Saris P."/>
        </authorList>
    </citation>
    <scope>NUCLEOTIDE SEQUENCE [LARGE SCALE GENOMIC DNA]</scope>
    <source>
        <strain evidence="4 5">SJ27-4</strain>
    </source>
</reference>
<dbReference type="PROSITE" id="PS51782">
    <property type="entry name" value="LYSM"/>
    <property type="match status" value="1"/>
</dbReference>
<feature type="region of interest" description="Disordered" evidence="1">
    <location>
        <begin position="40"/>
        <end position="89"/>
    </location>
</feature>
<gene>
    <name evidence="4" type="ORF">G9403_08305</name>
</gene>
<comment type="caution">
    <text evidence="4">The sequence shown here is derived from an EMBL/GenBank/DDBJ whole genome shotgun (WGS) entry which is preliminary data.</text>
</comment>
<dbReference type="Gene3D" id="3.10.350.10">
    <property type="entry name" value="LysM domain"/>
    <property type="match status" value="1"/>
</dbReference>
<dbReference type="EMBL" id="JAANXN010000011">
    <property type="protein sequence ID" value="MDF8371636.1"/>
    <property type="molecule type" value="Genomic_DNA"/>
</dbReference>
<sequence>MKSRRPSRLKFWAFIFIGYVVLFAIGFTVPVAYGALTNKDTQQTSASTSSSSSSKSSATTEAASSSDSAVDSSTSSKATTPSKKKVTVQQGETGYAIATKYGLTVTQLQNLNPSIDLDNLEAGQTLKVKSSS</sequence>
<protein>
    <submittedName>
        <fullName evidence="4">LysM peptidoglycan-binding domain-containing protein</fullName>
    </submittedName>
</protein>
<organism evidence="4 5">
    <name type="scientific">Weissella paramesenteroides</name>
    <name type="common">Leuconostoc paramesenteroides</name>
    <dbReference type="NCBI Taxonomy" id="1249"/>
    <lineage>
        <taxon>Bacteria</taxon>
        <taxon>Bacillati</taxon>
        <taxon>Bacillota</taxon>
        <taxon>Bacilli</taxon>
        <taxon>Lactobacillales</taxon>
        <taxon>Lactobacillaceae</taxon>
        <taxon>Weissella</taxon>
    </lineage>
</organism>
<dbReference type="CDD" id="cd00118">
    <property type="entry name" value="LysM"/>
    <property type="match status" value="1"/>
</dbReference>
<dbReference type="SMART" id="SM00257">
    <property type="entry name" value="LysM"/>
    <property type="match status" value="1"/>
</dbReference>
<dbReference type="AlphaFoldDB" id="A0ABD4XKP1"/>
<proteinExistence type="predicted"/>
<keyword evidence="2" id="KW-0472">Membrane</keyword>
<feature type="domain" description="LysM" evidence="3">
    <location>
        <begin position="84"/>
        <end position="128"/>
    </location>
</feature>
<accession>A0ABD4XKP1</accession>
<evidence type="ECO:0000256" key="2">
    <source>
        <dbReference type="SAM" id="Phobius"/>
    </source>
</evidence>
<name>A0ABD4XKP1_WEIPA</name>
<evidence type="ECO:0000256" key="1">
    <source>
        <dbReference type="SAM" id="MobiDB-lite"/>
    </source>
</evidence>